<dbReference type="AlphaFoldDB" id="A0A9D1ZM58"/>
<comment type="caution">
    <text evidence="1">The sequence shown here is derived from an EMBL/GenBank/DDBJ whole genome shotgun (WGS) entry which is preliminary data.</text>
</comment>
<reference evidence="1" key="1">
    <citation type="journal article" date="2021" name="PeerJ">
        <title>Extensive microbial diversity within the chicken gut microbiome revealed by metagenomics and culture.</title>
        <authorList>
            <person name="Gilroy R."/>
            <person name="Ravi A."/>
            <person name="Getino M."/>
            <person name="Pursley I."/>
            <person name="Horton D.L."/>
            <person name="Alikhan N.F."/>
            <person name="Baker D."/>
            <person name="Gharbi K."/>
            <person name="Hall N."/>
            <person name="Watson M."/>
            <person name="Adriaenssens E.M."/>
            <person name="Foster-Nyarko E."/>
            <person name="Jarju S."/>
            <person name="Secka A."/>
            <person name="Antonio M."/>
            <person name="Oren A."/>
            <person name="Chaudhuri R.R."/>
            <person name="La Ragione R."/>
            <person name="Hildebrand F."/>
            <person name="Pallen M.J."/>
        </authorList>
    </citation>
    <scope>NUCLEOTIDE SEQUENCE</scope>
    <source>
        <strain evidence="1">3204</strain>
    </source>
</reference>
<feature type="non-terminal residue" evidence="1">
    <location>
        <position position="1"/>
    </location>
</feature>
<gene>
    <name evidence="1" type="ORF">H9820_03995</name>
</gene>
<sequence length="243" mass="28539">KPYWELIDWKDEKSIDHGLNTMIYEIAKIIFGFDDNSIDDFPDIDLPVGKAPQLSTEDWDKLYIDVDIPGNLIYGHFTEDYDHAKMVRIFTALFRPLSLKTLSKLIAENVNKEFKTNVKADEVVFPTLERLQDKEGKVCIGDSWIYEPYEFTKHDQFDNYFRLIPENLVTEVLEFFAENEEPDEVSKEYQSHVDLRAEKKVVDQQVDDWYHDDPDIAIREILGGDGFDWYEIDGQSYLMTVDD</sequence>
<evidence type="ECO:0000313" key="2">
    <source>
        <dbReference type="Proteomes" id="UP000824013"/>
    </source>
</evidence>
<accession>A0A9D1ZM58</accession>
<dbReference type="EMBL" id="DXCM01000025">
    <property type="protein sequence ID" value="HIY92093.1"/>
    <property type="molecule type" value="Genomic_DNA"/>
</dbReference>
<evidence type="ECO:0000313" key="1">
    <source>
        <dbReference type="EMBL" id="HIY92093.1"/>
    </source>
</evidence>
<protein>
    <submittedName>
        <fullName evidence="1">Uncharacterized protein</fullName>
    </submittedName>
</protein>
<name>A0A9D1ZM58_9LACO</name>
<reference evidence="1" key="2">
    <citation type="submission" date="2021-04" db="EMBL/GenBank/DDBJ databases">
        <authorList>
            <person name="Gilroy R."/>
        </authorList>
    </citation>
    <scope>NUCLEOTIDE SEQUENCE</scope>
    <source>
        <strain evidence="1">3204</strain>
    </source>
</reference>
<organism evidence="1 2">
    <name type="scientific">Candidatus Companilactobacillus pullicola</name>
    <dbReference type="NCBI Taxonomy" id="2838523"/>
    <lineage>
        <taxon>Bacteria</taxon>
        <taxon>Bacillati</taxon>
        <taxon>Bacillota</taxon>
        <taxon>Bacilli</taxon>
        <taxon>Lactobacillales</taxon>
        <taxon>Lactobacillaceae</taxon>
        <taxon>Companilactobacillus</taxon>
    </lineage>
</organism>
<proteinExistence type="predicted"/>
<dbReference type="Proteomes" id="UP000824013">
    <property type="component" value="Unassembled WGS sequence"/>
</dbReference>